<keyword evidence="1" id="KW-1133">Transmembrane helix</keyword>
<dbReference type="eggNOG" id="COG1721">
    <property type="taxonomic scope" value="Bacteria"/>
</dbReference>
<accession>A0A0D8FQB7</accession>
<keyword evidence="1" id="KW-0812">Transmembrane</keyword>
<dbReference type="Proteomes" id="UP000032336">
    <property type="component" value="Unassembled WGS sequence"/>
</dbReference>
<dbReference type="PANTHER" id="PTHR34351">
    <property type="entry name" value="SLR1927 PROTEIN-RELATED"/>
    <property type="match status" value="1"/>
</dbReference>
<feature type="domain" description="DUF58" evidence="2">
    <location>
        <begin position="196"/>
        <end position="364"/>
    </location>
</feature>
<evidence type="ECO:0000259" key="2">
    <source>
        <dbReference type="Pfam" id="PF01882"/>
    </source>
</evidence>
<keyword evidence="1" id="KW-0472">Membrane</keyword>
<organism evidence="3 4">
    <name type="scientific">Ferrimicrobium acidiphilum DSM 19497</name>
    <dbReference type="NCBI Taxonomy" id="1121877"/>
    <lineage>
        <taxon>Bacteria</taxon>
        <taxon>Bacillati</taxon>
        <taxon>Actinomycetota</taxon>
        <taxon>Acidimicrobiia</taxon>
        <taxon>Acidimicrobiales</taxon>
        <taxon>Acidimicrobiaceae</taxon>
        <taxon>Ferrimicrobium</taxon>
    </lineage>
</organism>
<name>A0A0D8FQB7_9ACTN</name>
<dbReference type="RefSeq" id="WP_035391395.1">
    <property type="nucleotide sequence ID" value="NZ_JQKF01000045.1"/>
</dbReference>
<sequence>MGIRFRGVVVVAGTLVSFLFAVVAGGSLAWHLFGFLVVLLAIVACGQIGPLSRVVITRKVAPGPYYAGAWVDVSLTVTSTRWPWLHIILVDRLESALGEEKHRFIITTVGRRVQTINYRIVDLRRGSLDFKGITFTVSDFFGIFQRSVHVDGDAVSLRIWPAVLLLSQTELSSYLWHGEQLNSRQTREELTHLQGIREYVAGDRLSHVHWRTSAHTGDFKVKHFEPENRAEFIVLLDSTKHFTPTDWELAVSIAASLAHKACRSQLMFRVVALDQSLNRAPPSTGPGALARMMDFLSTLPYCGQVLVDSIEPTRYGRHVLVISTAERRTAWQSMAESIVIVGSGGITSLRDWRTSLGSISERPRVFR</sequence>
<gene>
    <name evidence="3" type="ORF">FEAC_28080</name>
</gene>
<feature type="transmembrane region" description="Helical" evidence="1">
    <location>
        <begin position="30"/>
        <end position="49"/>
    </location>
</feature>
<dbReference type="PANTHER" id="PTHR34351:SF2">
    <property type="entry name" value="DUF58 DOMAIN-CONTAINING PROTEIN"/>
    <property type="match status" value="1"/>
</dbReference>
<feature type="transmembrane region" description="Helical" evidence="1">
    <location>
        <begin position="7"/>
        <end position="24"/>
    </location>
</feature>
<dbReference type="STRING" id="1121877.FEAC_28080"/>
<protein>
    <recommendedName>
        <fullName evidence="2">DUF58 domain-containing protein</fullName>
    </recommendedName>
</protein>
<dbReference type="InterPro" id="IPR002881">
    <property type="entry name" value="DUF58"/>
</dbReference>
<comment type="caution">
    <text evidence="3">The sequence shown here is derived from an EMBL/GenBank/DDBJ whole genome shotgun (WGS) entry which is preliminary data.</text>
</comment>
<evidence type="ECO:0000313" key="3">
    <source>
        <dbReference type="EMBL" id="KJE75468.1"/>
    </source>
</evidence>
<reference evidence="3 4" key="1">
    <citation type="submission" date="2015-01" db="EMBL/GenBank/DDBJ databases">
        <title>Draft genome of the acidophilic iron oxidizer Ferrimicrobium acidiphilum strain T23.</title>
        <authorList>
            <person name="Poehlein A."/>
            <person name="Eisen S."/>
            <person name="Schloemann M."/>
            <person name="Johnson B.D."/>
            <person name="Daniel R."/>
            <person name="Muehling M."/>
        </authorList>
    </citation>
    <scope>NUCLEOTIDE SEQUENCE [LARGE SCALE GENOMIC DNA]</scope>
    <source>
        <strain evidence="3 4">T23</strain>
    </source>
</reference>
<dbReference type="Pfam" id="PF01882">
    <property type="entry name" value="DUF58"/>
    <property type="match status" value="1"/>
</dbReference>
<dbReference type="GeneID" id="78373776"/>
<dbReference type="OrthoDB" id="9812729at2"/>
<keyword evidence="4" id="KW-1185">Reference proteome</keyword>
<dbReference type="EMBL" id="JXUW01000040">
    <property type="protein sequence ID" value="KJE75468.1"/>
    <property type="molecule type" value="Genomic_DNA"/>
</dbReference>
<evidence type="ECO:0000313" key="4">
    <source>
        <dbReference type="Proteomes" id="UP000032336"/>
    </source>
</evidence>
<dbReference type="AlphaFoldDB" id="A0A0D8FQB7"/>
<proteinExistence type="predicted"/>
<evidence type="ECO:0000256" key="1">
    <source>
        <dbReference type="SAM" id="Phobius"/>
    </source>
</evidence>